<dbReference type="PANTHER" id="PTHR12317">
    <property type="entry name" value="DIACYLGLYCEROL O-ACYLTRANSFERASE"/>
    <property type="match status" value="1"/>
</dbReference>
<protein>
    <recommendedName>
        <fullName evidence="14">Acyltransferase</fullName>
        <ecNumber evidence="14">2.3.1.-</ecNumber>
    </recommendedName>
</protein>
<dbReference type="GO" id="GO:0004144">
    <property type="term" value="F:diacylglycerol O-acyltransferase activity"/>
    <property type="evidence" value="ECO:0007669"/>
    <property type="project" value="TreeGrafter"/>
</dbReference>
<accession>A0AA88Y920</accession>
<evidence type="ECO:0000313" key="15">
    <source>
        <dbReference type="EMBL" id="KAK3095225.1"/>
    </source>
</evidence>
<comment type="pathway">
    <text evidence="3">Lipid metabolism.</text>
</comment>
<keyword evidence="5" id="KW-0444">Lipid biosynthesis</keyword>
<dbReference type="EMBL" id="VSWD01000008">
    <property type="protein sequence ID" value="KAK3095225.1"/>
    <property type="molecule type" value="Genomic_DNA"/>
</dbReference>
<sequence>MTKVLGVEFAPLNVPFRRRLETLAVFQWTLSFLFLGFGCLFITISLLFSRFYFIPLLYLVYYVWDRKTSARGGRRFQWIRNWPLWRYFHSFFPITLVKTADLDPNKNYIMCFHPHGVLSVSAFCHFATEGSGWSKTFPGLTPYLLVLAGHFQFPFYRDYFMAGGAIEATSESMRYVLTKMGKGHALGLVVGGALEALEAFPGRYNLKLKNKKGFIKMALTTGASLVPIFSFGETELFTQVDNPEGSRLRNLQNWLTRYSGFSPPLFHGRGMFNYTFGLMPYRRPVYTVVGAPIDVELIEKPSQEQINTLHQQYLMALTELFDKHKTEYGVPESQQLHFID</sequence>
<organism evidence="15 16">
    <name type="scientific">Pinctada imbricata</name>
    <name type="common">Atlantic pearl-oyster</name>
    <name type="synonym">Pinctada martensii</name>
    <dbReference type="NCBI Taxonomy" id="66713"/>
    <lineage>
        <taxon>Eukaryota</taxon>
        <taxon>Metazoa</taxon>
        <taxon>Spiralia</taxon>
        <taxon>Lophotrochozoa</taxon>
        <taxon>Mollusca</taxon>
        <taxon>Bivalvia</taxon>
        <taxon>Autobranchia</taxon>
        <taxon>Pteriomorphia</taxon>
        <taxon>Pterioida</taxon>
        <taxon>Pterioidea</taxon>
        <taxon>Pteriidae</taxon>
        <taxon>Pinctada</taxon>
    </lineage>
</organism>
<keyword evidence="16" id="KW-1185">Reference proteome</keyword>
<name>A0AA88Y920_PINIB</name>
<dbReference type="Proteomes" id="UP001186944">
    <property type="component" value="Unassembled WGS sequence"/>
</dbReference>
<keyword evidence="7 14" id="KW-0812">Transmembrane</keyword>
<dbReference type="AlphaFoldDB" id="A0AA88Y920"/>
<dbReference type="GO" id="GO:0019432">
    <property type="term" value="P:triglyceride biosynthetic process"/>
    <property type="evidence" value="ECO:0007669"/>
    <property type="project" value="TreeGrafter"/>
</dbReference>
<keyword evidence="6 14" id="KW-0808">Transferase</keyword>
<evidence type="ECO:0000256" key="5">
    <source>
        <dbReference type="ARBA" id="ARBA00022516"/>
    </source>
</evidence>
<dbReference type="Pfam" id="PF03982">
    <property type="entry name" value="DAGAT"/>
    <property type="match status" value="1"/>
</dbReference>
<evidence type="ECO:0000256" key="13">
    <source>
        <dbReference type="ARBA" id="ARBA00023315"/>
    </source>
</evidence>
<evidence type="ECO:0000256" key="12">
    <source>
        <dbReference type="ARBA" id="ARBA00023136"/>
    </source>
</evidence>
<keyword evidence="9 14" id="KW-0256">Endoplasmic reticulum</keyword>
<feature type="transmembrane region" description="Helical" evidence="14">
    <location>
        <begin position="32"/>
        <end position="64"/>
    </location>
</feature>
<dbReference type="EC" id="2.3.1.-" evidence="14"/>
<evidence type="ECO:0000256" key="11">
    <source>
        <dbReference type="ARBA" id="ARBA00023098"/>
    </source>
</evidence>
<comment type="subcellular location">
    <subcellularLocation>
        <location evidence="1 14">Endoplasmic reticulum membrane</location>
        <topology evidence="1 14">Multi-pass membrane protein</topology>
    </subcellularLocation>
</comment>
<evidence type="ECO:0000256" key="2">
    <source>
        <dbReference type="ARBA" id="ARBA00004771"/>
    </source>
</evidence>
<dbReference type="PANTHER" id="PTHR12317:SF0">
    <property type="entry name" value="ACYLTRANSFERASE"/>
    <property type="match status" value="1"/>
</dbReference>
<keyword evidence="11" id="KW-0443">Lipid metabolism</keyword>
<comment type="similarity">
    <text evidence="4 14">Belongs to the diacylglycerol acyltransferase family.</text>
</comment>
<keyword evidence="8" id="KW-0319">Glycerol metabolism</keyword>
<dbReference type="GO" id="GO:0005789">
    <property type="term" value="C:endoplasmic reticulum membrane"/>
    <property type="evidence" value="ECO:0007669"/>
    <property type="project" value="UniProtKB-SubCell"/>
</dbReference>
<keyword evidence="10 14" id="KW-1133">Transmembrane helix</keyword>
<evidence type="ECO:0000256" key="9">
    <source>
        <dbReference type="ARBA" id="ARBA00022824"/>
    </source>
</evidence>
<dbReference type="CDD" id="cd07987">
    <property type="entry name" value="LPLAT_MGAT-like"/>
    <property type="match status" value="1"/>
</dbReference>
<dbReference type="GO" id="GO:0006071">
    <property type="term" value="P:glycerol metabolic process"/>
    <property type="evidence" value="ECO:0007669"/>
    <property type="project" value="UniProtKB-KW"/>
</dbReference>
<gene>
    <name evidence="15" type="ORF">FSP39_011832</name>
</gene>
<proteinExistence type="inferred from homology"/>
<evidence type="ECO:0000256" key="7">
    <source>
        <dbReference type="ARBA" id="ARBA00022692"/>
    </source>
</evidence>
<keyword evidence="12 14" id="KW-0472">Membrane</keyword>
<evidence type="ECO:0000256" key="6">
    <source>
        <dbReference type="ARBA" id="ARBA00022679"/>
    </source>
</evidence>
<evidence type="ECO:0000313" key="16">
    <source>
        <dbReference type="Proteomes" id="UP001186944"/>
    </source>
</evidence>
<dbReference type="InterPro" id="IPR007130">
    <property type="entry name" value="DAGAT"/>
</dbReference>
<evidence type="ECO:0000256" key="4">
    <source>
        <dbReference type="ARBA" id="ARBA00005420"/>
    </source>
</evidence>
<keyword evidence="13" id="KW-0012">Acyltransferase</keyword>
<evidence type="ECO:0000256" key="8">
    <source>
        <dbReference type="ARBA" id="ARBA00022798"/>
    </source>
</evidence>
<evidence type="ECO:0000256" key="3">
    <source>
        <dbReference type="ARBA" id="ARBA00005189"/>
    </source>
</evidence>
<evidence type="ECO:0000256" key="14">
    <source>
        <dbReference type="RuleBase" id="RU367023"/>
    </source>
</evidence>
<comment type="caution">
    <text evidence="15">The sequence shown here is derived from an EMBL/GenBank/DDBJ whole genome shotgun (WGS) entry which is preliminary data.</text>
</comment>
<evidence type="ECO:0000256" key="10">
    <source>
        <dbReference type="ARBA" id="ARBA00022989"/>
    </source>
</evidence>
<comment type="caution">
    <text evidence="14">Lacks conserved residue(s) required for the propagation of feature annotation.</text>
</comment>
<reference evidence="15" key="1">
    <citation type="submission" date="2019-08" db="EMBL/GenBank/DDBJ databases">
        <title>The improved chromosome-level genome for the pearl oyster Pinctada fucata martensii using PacBio sequencing and Hi-C.</title>
        <authorList>
            <person name="Zheng Z."/>
        </authorList>
    </citation>
    <scope>NUCLEOTIDE SEQUENCE</scope>
    <source>
        <strain evidence="15">ZZ-2019</strain>
        <tissue evidence="15">Adductor muscle</tissue>
    </source>
</reference>
<evidence type="ECO:0000256" key="1">
    <source>
        <dbReference type="ARBA" id="ARBA00004477"/>
    </source>
</evidence>
<comment type="pathway">
    <text evidence="2">Glycerolipid metabolism; triacylglycerol biosynthesis.</text>
</comment>